<keyword evidence="6" id="KW-0539">Nucleus</keyword>
<keyword evidence="3" id="KW-0677">Repeat</keyword>
<protein>
    <recommendedName>
        <fullName evidence="9">C2H2-type domain-containing protein</fullName>
    </recommendedName>
</protein>
<evidence type="ECO:0000313" key="11">
    <source>
        <dbReference type="Proteomes" id="UP001203852"/>
    </source>
</evidence>
<dbReference type="InterPro" id="IPR013087">
    <property type="entry name" value="Znf_C2H2_type"/>
</dbReference>
<dbReference type="PROSITE" id="PS00028">
    <property type="entry name" value="ZINC_FINGER_C2H2_1"/>
    <property type="match status" value="2"/>
</dbReference>
<evidence type="ECO:0000256" key="4">
    <source>
        <dbReference type="ARBA" id="ARBA00022771"/>
    </source>
</evidence>
<sequence>MDKQCSHCGRTFSKTEHLQRHERSHTKERPYQCTFCHRVYARSDVLHRHMKGHHLPKSGVVFPRGSQRRCRGPPETINRDDLSTTAQKQAVSQEVSLNDTDFGADAEPVVVQRFVKPNIQKPGISSPTSIVQENVSEDCDHGVVDQATVDSNAALPLTDYREIHSDFAPPLTPSYPNFDLDMQGALMEEQTSIHDGWPNLSHSLLGDKAQPIAESTAQGTNSRGNDSQAEPTASMQSSRTQLSPDLFGIEFESSTDFFQLGNEDLFANLVAPGIHPGMLHAWPDNTIMDMSPNVQIPEWAPRPLGTSDTHLRSHTRQCSSEALTSRGQSQLNILSSNRIEEVQKCWPIDTKMNSMLNMSTWDSILRDGARNLFSMESEADPGHDCDNHVASPWDFDLGCWSRVKDILNSPSPSTSRTPSAESAPLPSNNSEPPEGSAVAMPPFDNFEMILDLFFLQFQYLSIVPIVHTPTFSAKACPTTLLLSIVTLGCSMIRTTAANLFVSQIFPGVVDILQAELKSRAKVAGFSREVIVSLASALLILYAALISGERGKIQEARTLYIDTLSLAQWYGVFTISESVFCGPTLDDGIKLEQIWTTWSKAESLKRIQGAFIELDSWYSGYFSTMPILRPEALRIAAPAQNDLFQADSAQRWGQLFKGQQPLSTVLATPFTFPRSLDLTKSASLYAYLNILYHRTTEIYCRLITSPEMAREIEPWRSYEKDFRDRSLRPLLTAIPRERAGGLRSTDLNSSLLWNFTSMLLCVNVRMLEHSSGRYGGKLAAQGLEDIRVWAQTPSARRAVLHAGQIYRLLYDRRASDPLGPHAMSAAFTAGLAMGFYYEFATATTPVHPTTLADLFSELDWGSIADCGLANGPEALDSMPQPDGSESLRQFIRSGGQFTVRGRVLPWKCSTGRKSMIHFADLLENIWRKKASPYSCVLHAVAETTSYTMP</sequence>
<feature type="compositionally biased region" description="Low complexity" evidence="8">
    <location>
        <begin position="409"/>
        <end position="424"/>
    </location>
</feature>
<comment type="caution">
    <text evidence="10">The sequence shown here is derived from an EMBL/GenBank/DDBJ whole genome shotgun (WGS) entry which is preliminary data.</text>
</comment>
<dbReference type="GO" id="GO:0000978">
    <property type="term" value="F:RNA polymerase II cis-regulatory region sequence-specific DNA binding"/>
    <property type="evidence" value="ECO:0007669"/>
    <property type="project" value="InterPro"/>
</dbReference>
<feature type="domain" description="C2H2-type" evidence="9">
    <location>
        <begin position="31"/>
        <end position="58"/>
    </location>
</feature>
<proteinExistence type="predicted"/>
<name>A0AAN6DUL0_9EURO</name>
<gene>
    <name evidence="10" type="ORF">EDD36DRAFT_475509</name>
</gene>
<dbReference type="GO" id="GO:0008270">
    <property type="term" value="F:zinc ion binding"/>
    <property type="evidence" value="ECO:0007669"/>
    <property type="project" value="UniProtKB-KW"/>
</dbReference>
<evidence type="ECO:0000256" key="3">
    <source>
        <dbReference type="ARBA" id="ARBA00022737"/>
    </source>
</evidence>
<evidence type="ECO:0000256" key="5">
    <source>
        <dbReference type="ARBA" id="ARBA00022833"/>
    </source>
</evidence>
<dbReference type="SMART" id="SM00355">
    <property type="entry name" value="ZnF_C2H2"/>
    <property type="match status" value="2"/>
</dbReference>
<keyword evidence="2" id="KW-0479">Metal-binding</keyword>
<keyword evidence="4 7" id="KW-0863">Zinc-finger</keyword>
<dbReference type="InterPro" id="IPR007219">
    <property type="entry name" value="XnlR_reg_dom"/>
</dbReference>
<feature type="region of interest" description="Disordered" evidence="8">
    <location>
        <begin position="215"/>
        <end position="240"/>
    </location>
</feature>
<accession>A0AAN6DUL0</accession>
<dbReference type="Pfam" id="PF04082">
    <property type="entry name" value="Fungal_trans"/>
    <property type="match status" value="1"/>
</dbReference>
<dbReference type="PANTHER" id="PTHR40626:SF7">
    <property type="entry name" value="TRANSCRIPTION FACTOR, PUTATIVE (AFU_ORTHOLOGUE AFUA_1G04110)-RELATED"/>
    <property type="match status" value="1"/>
</dbReference>
<dbReference type="Gene3D" id="3.30.160.60">
    <property type="entry name" value="Classic Zinc Finger"/>
    <property type="match status" value="2"/>
</dbReference>
<dbReference type="Proteomes" id="UP001203852">
    <property type="component" value="Unassembled WGS sequence"/>
</dbReference>
<dbReference type="SUPFAM" id="SSF57667">
    <property type="entry name" value="beta-beta-alpha zinc fingers"/>
    <property type="match status" value="1"/>
</dbReference>
<evidence type="ECO:0000256" key="7">
    <source>
        <dbReference type="PROSITE-ProRule" id="PRU00042"/>
    </source>
</evidence>
<dbReference type="GO" id="GO:0005634">
    <property type="term" value="C:nucleus"/>
    <property type="evidence" value="ECO:0007669"/>
    <property type="project" value="UniProtKB-SubCell"/>
</dbReference>
<reference evidence="10" key="1">
    <citation type="journal article" date="2022" name="bioRxiv">
        <title>Deciphering the potential niche of two novel black yeast fungi from a biological soil crust based on their genomes, phenotypes, and melanin regulation.</title>
        <authorList>
            <consortium name="DOE Joint Genome Institute"/>
            <person name="Carr E.C."/>
            <person name="Barton Q."/>
            <person name="Grambo S."/>
            <person name="Sullivan M."/>
            <person name="Renfro C.M."/>
            <person name="Kuo A."/>
            <person name="Pangilinan J."/>
            <person name="Lipzen A."/>
            <person name="Keymanesh K."/>
            <person name="Savage E."/>
            <person name="Barry K."/>
            <person name="Grigoriev I.V."/>
            <person name="Riekhof W.R."/>
            <person name="Harris S.S."/>
        </authorList>
    </citation>
    <scope>NUCLEOTIDE SEQUENCE</scope>
    <source>
        <strain evidence="10">JF 03-4F</strain>
    </source>
</reference>
<feature type="domain" description="C2H2-type" evidence="9">
    <location>
        <begin position="3"/>
        <end position="30"/>
    </location>
</feature>
<dbReference type="GO" id="GO:0000785">
    <property type="term" value="C:chromatin"/>
    <property type="evidence" value="ECO:0007669"/>
    <property type="project" value="TreeGrafter"/>
</dbReference>
<evidence type="ECO:0000256" key="6">
    <source>
        <dbReference type="ARBA" id="ARBA00023242"/>
    </source>
</evidence>
<evidence type="ECO:0000256" key="1">
    <source>
        <dbReference type="ARBA" id="ARBA00004123"/>
    </source>
</evidence>
<feature type="region of interest" description="Disordered" evidence="8">
    <location>
        <begin position="409"/>
        <end position="437"/>
    </location>
</feature>
<dbReference type="EMBL" id="MU404355">
    <property type="protein sequence ID" value="KAI1611778.1"/>
    <property type="molecule type" value="Genomic_DNA"/>
</dbReference>
<organism evidence="10 11">
    <name type="scientific">Exophiala viscosa</name>
    <dbReference type="NCBI Taxonomy" id="2486360"/>
    <lineage>
        <taxon>Eukaryota</taxon>
        <taxon>Fungi</taxon>
        <taxon>Dikarya</taxon>
        <taxon>Ascomycota</taxon>
        <taxon>Pezizomycotina</taxon>
        <taxon>Eurotiomycetes</taxon>
        <taxon>Chaetothyriomycetidae</taxon>
        <taxon>Chaetothyriales</taxon>
        <taxon>Herpotrichiellaceae</taxon>
        <taxon>Exophiala</taxon>
    </lineage>
</organism>
<keyword evidence="5" id="KW-0862">Zinc</keyword>
<evidence type="ECO:0000256" key="8">
    <source>
        <dbReference type="SAM" id="MobiDB-lite"/>
    </source>
</evidence>
<dbReference type="PROSITE" id="PS50157">
    <property type="entry name" value="ZINC_FINGER_C2H2_2"/>
    <property type="match status" value="2"/>
</dbReference>
<dbReference type="AlphaFoldDB" id="A0AAN6DUL0"/>
<dbReference type="InterPro" id="IPR051059">
    <property type="entry name" value="VerF-like"/>
</dbReference>
<dbReference type="PANTHER" id="PTHR40626">
    <property type="entry name" value="MIP31509P"/>
    <property type="match status" value="1"/>
</dbReference>
<evidence type="ECO:0000259" key="9">
    <source>
        <dbReference type="PROSITE" id="PS50157"/>
    </source>
</evidence>
<comment type="subcellular location">
    <subcellularLocation>
        <location evidence="1">Nucleus</location>
    </subcellularLocation>
</comment>
<dbReference type="GO" id="GO:0006351">
    <property type="term" value="P:DNA-templated transcription"/>
    <property type="evidence" value="ECO:0007669"/>
    <property type="project" value="InterPro"/>
</dbReference>
<dbReference type="GO" id="GO:0000981">
    <property type="term" value="F:DNA-binding transcription factor activity, RNA polymerase II-specific"/>
    <property type="evidence" value="ECO:0007669"/>
    <property type="project" value="InterPro"/>
</dbReference>
<evidence type="ECO:0000313" key="10">
    <source>
        <dbReference type="EMBL" id="KAI1611778.1"/>
    </source>
</evidence>
<evidence type="ECO:0000256" key="2">
    <source>
        <dbReference type="ARBA" id="ARBA00022723"/>
    </source>
</evidence>
<keyword evidence="11" id="KW-1185">Reference proteome</keyword>
<dbReference type="InterPro" id="IPR036236">
    <property type="entry name" value="Znf_C2H2_sf"/>
</dbReference>